<comment type="caution">
    <text evidence="1">The sequence shown here is derived from an EMBL/GenBank/DDBJ whole genome shotgun (WGS) entry which is preliminary data.</text>
</comment>
<dbReference type="Proteomes" id="UP000075230">
    <property type="component" value="Unassembled WGS sequence"/>
</dbReference>
<evidence type="ECO:0000313" key="2">
    <source>
        <dbReference type="Proteomes" id="UP000075230"/>
    </source>
</evidence>
<protein>
    <submittedName>
        <fullName evidence="1">Fungal specific transcription factor</fullName>
    </submittedName>
</protein>
<dbReference type="VEuPathDB" id="FungiDB:ASPFODRAFT_80062"/>
<reference evidence="2" key="2">
    <citation type="submission" date="2016-02" db="EMBL/GenBank/DDBJ databases">
        <title>Genome sequencing of Aspergillus luchuensis NBRC 4314.</title>
        <authorList>
            <person name="Yamada O."/>
        </authorList>
    </citation>
    <scope>NUCLEOTIDE SEQUENCE [LARGE SCALE GENOMIC DNA]</scope>
    <source>
        <strain evidence="2">RIB 2604</strain>
    </source>
</reference>
<gene>
    <name evidence="1" type="ORF">RIB2604_01504080</name>
</gene>
<dbReference type="EMBL" id="BCWF01000015">
    <property type="protein sequence ID" value="GAT22375.1"/>
    <property type="molecule type" value="Genomic_DNA"/>
</dbReference>
<organism evidence="1 2">
    <name type="scientific">Aspergillus kawachii</name>
    <name type="common">White koji mold</name>
    <name type="synonym">Aspergillus awamori var. kawachi</name>
    <dbReference type="NCBI Taxonomy" id="1069201"/>
    <lineage>
        <taxon>Eukaryota</taxon>
        <taxon>Fungi</taxon>
        <taxon>Dikarya</taxon>
        <taxon>Ascomycota</taxon>
        <taxon>Pezizomycotina</taxon>
        <taxon>Eurotiomycetes</taxon>
        <taxon>Eurotiomycetidae</taxon>
        <taxon>Eurotiales</taxon>
        <taxon>Aspergillaceae</taxon>
        <taxon>Aspergillus</taxon>
        <taxon>Aspergillus subgen. Circumdati</taxon>
    </lineage>
</organism>
<dbReference type="PANTHER" id="PTHR47425">
    <property type="entry name" value="FARB-RELATED"/>
    <property type="match status" value="1"/>
</dbReference>
<proteinExistence type="predicted"/>
<dbReference type="CDD" id="cd12148">
    <property type="entry name" value="fungal_TF_MHR"/>
    <property type="match status" value="1"/>
</dbReference>
<sequence>MGRPMRINIADCSTRMPHANDSDNLLAGIPEHIRKKYLPEGTKELSKLWTELLTLTVSLAKILSWQNRADQTRPSRTEIQQIDDTIRQHCFDKDHGMGHAHSHVVSLHMYHLELYREGKDAATNTNRVLGNMIGDDMISNCQAMVCIALVPTLQIHLLDATSEKQMVQRMGRHNLEFCMMVIEELKSVYFGAELLSRMFTKARDWILYRKSVPATAPREYTPQSSRDFAVGSLPVLPDDACQDDAGIFDAFATMLSPFASVSAGGLFNNDDSATRAILTWPRISRRPDAKTIVPNTKYIVGFWFLPVDPLAPYRASIIYATPPDDGASYAPNVTKVMITLE</sequence>
<dbReference type="InterPro" id="IPR052761">
    <property type="entry name" value="Fungal_Detox/Toxin_TFs"/>
</dbReference>
<accession>A0A146F8S0</accession>
<dbReference type="PANTHER" id="PTHR47425:SF3">
    <property type="entry name" value="ZN(II)2CYS6 TRANSCRIPTION FACTOR (EUROFUNG)"/>
    <property type="match status" value="1"/>
</dbReference>
<evidence type="ECO:0000313" key="1">
    <source>
        <dbReference type="EMBL" id="GAT22375.1"/>
    </source>
</evidence>
<name>A0A146F8S0_ASPKA</name>
<reference evidence="1 2" key="1">
    <citation type="journal article" date="2016" name="DNA Res.">
        <title>Genome sequence of Aspergillus luchuensis NBRC 4314.</title>
        <authorList>
            <person name="Yamada O."/>
            <person name="Machida M."/>
            <person name="Hosoyama A."/>
            <person name="Goto M."/>
            <person name="Takahashi T."/>
            <person name="Futagami T."/>
            <person name="Yamagata Y."/>
            <person name="Takeuchi M."/>
            <person name="Kobayashi T."/>
            <person name="Koike H."/>
            <person name="Abe K."/>
            <person name="Asai K."/>
            <person name="Arita M."/>
            <person name="Fujita N."/>
            <person name="Fukuda K."/>
            <person name="Higa K."/>
            <person name="Horikawa H."/>
            <person name="Ishikawa T."/>
            <person name="Jinno K."/>
            <person name="Kato Y."/>
            <person name="Kirimura K."/>
            <person name="Mizutani O."/>
            <person name="Nakasone K."/>
            <person name="Sano M."/>
            <person name="Shiraishi Y."/>
            <person name="Tsukahara M."/>
            <person name="Gomi K."/>
        </authorList>
    </citation>
    <scope>NUCLEOTIDE SEQUENCE [LARGE SCALE GENOMIC DNA]</scope>
    <source>
        <strain evidence="1 2">RIB 2604</strain>
    </source>
</reference>
<dbReference type="AlphaFoldDB" id="A0A146F8S0"/>